<sequence>MDLLAPCRSCLQCLPFFQISPPSPPRPSSSTTTCTVAAGQAKEALPSPDPNECTQSSAAAPLHGQDLPTSDKSKDPQPPLHSRSDLESPVIAEDEGKPVSEIVIAPPVSSPPSSNMGACPHEEEEINKSTTLPELPLRVPFINDISFSTSGLIHLQSPMTPAPFGTGYGYTAGQYHPSPHIYPTGNEASQQNDVPSHEDVGNSHPEHVASHDEHDDSHHGHSSSYHGHGPFHHEHKHSHNGHDSSHHGHSSSHHGHGPPPDESLPLAASEYAPLADTLGVDNPTHNASSVTLETSYSTPGLVNADANHEGAQNGDADAITNMGGDTALIETYHSEPIVESFPDDDDTYTHEHSLGHNDSHLGGRRRRRRDHFKEQFKGISQQIKQGGHHIKEEGSKHLQTIITNVNKQAQQIEQSGSFFIVPRTNNN</sequence>
<proteinExistence type="predicted"/>
<dbReference type="OrthoDB" id="2010461at2759"/>
<evidence type="ECO:0000313" key="2">
    <source>
        <dbReference type="EMBL" id="KAI5084937.1"/>
    </source>
</evidence>
<reference evidence="2" key="1">
    <citation type="submission" date="2021-01" db="EMBL/GenBank/DDBJ databases">
        <title>Adiantum capillus-veneris genome.</title>
        <authorList>
            <person name="Fang Y."/>
            <person name="Liao Q."/>
        </authorList>
    </citation>
    <scope>NUCLEOTIDE SEQUENCE</scope>
    <source>
        <strain evidence="2">H3</strain>
        <tissue evidence="2">Leaf</tissue>
    </source>
</reference>
<feature type="compositionally biased region" description="Basic and acidic residues" evidence="1">
    <location>
        <begin position="195"/>
        <end position="219"/>
    </location>
</feature>
<accession>A0A9D4ZTK9</accession>
<feature type="compositionally biased region" description="Basic and acidic residues" evidence="1">
    <location>
        <begin position="347"/>
        <end position="361"/>
    </location>
</feature>
<feature type="region of interest" description="Disordered" evidence="1">
    <location>
        <begin position="176"/>
        <end position="266"/>
    </location>
</feature>
<comment type="caution">
    <text evidence="2">The sequence shown here is derived from an EMBL/GenBank/DDBJ whole genome shotgun (WGS) entry which is preliminary data.</text>
</comment>
<gene>
    <name evidence="2" type="ORF">GOP47_0001106</name>
</gene>
<protein>
    <submittedName>
        <fullName evidence="2">Uncharacterized protein</fullName>
    </submittedName>
</protein>
<evidence type="ECO:0000313" key="3">
    <source>
        <dbReference type="Proteomes" id="UP000886520"/>
    </source>
</evidence>
<feature type="compositionally biased region" description="Basic residues" evidence="1">
    <location>
        <begin position="247"/>
        <end position="256"/>
    </location>
</feature>
<name>A0A9D4ZTK9_ADICA</name>
<keyword evidence="3" id="KW-1185">Reference proteome</keyword>
<feature type="region of interest" description="Disordered" evidence="1">
    <location>
        <begin position="21"/>
        <end position="90"/>
    </location>
</feature>
<organism evidence="2 3">
    <name type="scientific">Adiantum capillus-veneris</name>
    <name type="common">Maidenhair fern</name>
    <dbReference type="NCBI Taxonomy" id="13818"/>
    <lineage>
        <taxon>Eukaryota</taxon>
        <taxon>Viridiplantae</taxon>
        <taxon>Streptophyta</taxon>
        <taxon>Embryophyta</taxon>
        <taxon>Tracheophyta</taxon>
        <taxon>Polypodiopsida</taxon>
        <taxon>Polypodiidae</taxon>
        <taxon>Polypodiales</taxon>
        <taxon>Pteridineae</taxon>
        <taxon>Pteridaceae</taxon>
        <taxon>Vittarioideae</taxon>
        <taxon>Adiantum</taxon>
    </lineage>
</organism>
<dbReference type="EMBL" id="JABFUD020000001">
    <property type="protein sequence ID" value="KAI5084937.1"/>
    <property type="molecule type" value="Genomic_DNA"/>
</dbReference>
<evidence type="ECO:0000256" key="1">
    <source>
        <dbReference type="SAM" id="MobiDB-lite"/>
    </source>
</evidence>
<feature type="region of interest" description="Disordered" evidence="1">
    <location>
        <begin position="339"/>
        <end position="366"/>
    </location>
</feature>
<dbReference type="Proteomes" id="UP000886520">
    <property type="component" value="Chromosome 1"/>
</dbReference>
<dbReference type="AlphaFoldDB" id="A0A9D4ZTK9"/>
<feature type="compositionally biased region" description="Basic residues" evidence="1">
    <location>
        <begin position="229"/>
        <end position="239"/>
    </location>
</feature>